<accession>A0A9X2GAI5</accession>
<comment type="caution">
    <text evidence="2">The sequence shown here is derived from an EMBL/GenBank/DDBJ whole genome shotgun (WGS) entry which is preliminary data.</text>
</comment>
<dbReference type="Gene3D" id="3.40.630.30">
    <property type="match status" value="1"/>
</dbReference>
<proteinExistence type="predicted"/>
<dbReference type="PROSITE" id="PS51186">
    <property type="entry name" value="GNAT"/>
    <property type="match status" value="1"/>
</dbReference>
<dbReference type="Proteomes" id="UP001139493">
    <property type="component" value="Unassembled WGS sequence"/>
</dbReference>
<dbReference type="AlphaFoldDB" id="A0A9X2GAI5"/>
<feature type="domain" description="N-acetyltransferase" evidence="1">
    <location>
        <begin position="19"/>
        <end position="175"/>
    </location>
</feature>
<evidence type="ECO:0000259" key="1">
    <source>
        <dbReference type="PROSITE" id="PS51186"/>
    </source>
</evidence>
<dbReference type="RefSeq" id="WP_253836889.1">
    <property type="nucleotide sequence ID" value="NZ_JAMTCS010000009.1"/>
</dbReference>
<sequence length="192" mass="20973">MADLGSVTWPPAPIRTERLLVRGLEARDRPTVVDLNASPEVGAYIGGARPRDELERSIPEVPRDRPGQFAVDLDGTAIGVVTLDAHDGEHEASPAAGRVELGYLFLPEVWGRGYAREACAATLAWFAGVLPREPVVLTTQVANERSVRLARRLGFVEAMRFDAYGAEQWFGIRPPVRVSPPTPVTRRQVTAP</sequence>
<dbReference type="InterPro" id="IPR016181">
    <property type="entry name" value="Acyl_CoA_acyltransferase"/>
</dbReference>
<protein>
    <submittedName>
        <fullName evidence="2">Protein N-acetyltransferase, RimJ/RimL family</fullName>
    </submittedName>
</protein>
<evidence type="ECO:0000313" key="2">
    <source>
        <dbReference type="EMBL" id="MCP2265616.1"/>
    </source>
</evidence>
<organism evidence="2 3">
    <name type="scientific">Promicromonospora thailandica</name>
    <dbReference type="NCBI Taxonomy" id="765201"/>
    <lineage>
        <taxon>Bacteria</taxon>
        <taxon>Bacillati</taxon>
        <taxon>Actinomycetota</taxon>
        <taxon>Actinomycetes</taxon>
        <taxon>Micrococcales</taxon>
        <taxon>Promicromonosporaceae</taxon>
        <taxon>Promicromonospora</taxon>
    </lineage>
</organism>
<dbReference type="SUPFAM" id="SSF55729">
    <property type="entry name" value="Acyl-CoA N-acyltransferases (Nat)"/>
    <property type="match status" value="1"/>
</dbReference>
<reference evidence="2" key="1">
    <citation type="submission" date="2022-06" db="EMBL/GenBank/DDBJ databases">
        <title>Genomic Encyclopedia of Archaeal and Bacterial Type Strains, Phase II (KMG-II): from individual species to whole genera.</title>
        <authorList>
            <person name="Goeker M."/>
        </authorList>
    </citation>
    <scope>NUCLEOTIDE SEQUENCE</scope>
    <source>
        <strain evidence="2">DSM 26652</strain>
    </source>
</reference>
<dbReference type="PANTHER" id="PTHR43792">
    <property type="entry name" value="GNAT FAMILY, PUTATIVE (AFU_ORTHOLOGUE AFUA_3G00765)-RELATED-RELATED"/>
    <property type="match status" value="1"/>
</dbReference>
<gene>
    <name evidence="2" type="ORF">APR03_002974</name>
</gene>
<evidence type="ECO:0000313" key="3">
    <source>
        <dbReference type="Proteomes" id="UP001139493"/>
    </source>
</evidence>
<dbReference type="Pfam" id="PF13302">
    <property type="entry name" value="Acetyltransf_3"/>
    <property type="match status" value="1"/>
</dbReference>
<keyword evidence="3" id="KW-1185">Reference proteome</keyword>
<dbReference type="PANTHER" id="PTHR43792:SF1">
    <property type="entry name" value="N-ACETYLTRANSFERASE DOMAIN-CONTAINING PROTEIN"/>
    <property type="match status" value="1"/>
</dbReference>
<dbReference type="InterPro" id="IPR051531">
    <property type="entry name" value="N-acetyltransferase"/>
</dbReference>
<name>A0A9X2GAI5_9MICO</name>
<dbReference type="EMBL" id="JAMTCS010000009">
    <property type="protein sequence ID" value="MCP2265616.1"/>
    <property type="molecule type" value="Genomic_DNA"/>
</dbReference>
<dbReference type="InterPro" id="IPR000182">
    <property type="entry name" value="GNAT_dom"/>
</dbReference>
<dbReference type="GO" id="GO:0016747">
    <property type="term" value="F:acyltransferase activity, transferring groups other than amino-acyl groups"/>
    <property type="evidence" value="ECO:0007669"/>
    <property type="project" value="InterPro"/>
</dbReference>